<dbReference type="KEGG" id="psn:Pedsa_0033"/>
<proteinExistence type="predicted"/>
<reference evidence="1 2" key="1">
    <citation type="journal article" date="2011" name="Stand. Genomic Sci.">
        <title>Complete genome sequence of the gliding, heparinolytic Pedobacter saltans type strain (113).</title>
        <authorList>
            <person name="Liolios K."/>
            <person name="Sikorski J."/>
            <person name="Lu M."/>
            <person name="Nolan M."/>
            <person name="Lapidus A."/>
            <person name="Lucas S."/>
            <person name="Hammon N."/>
            <person name="Deshpande S."/>
            <person name="Cheng J.F."/>
            <person name="Tapia R."/>
            <person name="Han C."/>
            <person name="Goodwin L."/>
            <person name="Pitluck S."/>
            <person name="Huntemann M."/>
            <person name="Ivanova N."/>
            <person name="Pagani I."/>
            <person name="Mavromatis K."/>
            <person name="Ovchinikova G."/>
            <person name="Pati A."/>
            <person name="Chen A."/>
            <person name="Palaniappan K."/>
            <person name="Land M."/>
            <person name="Hauser L."/>
            <person name="Brambilla E.M."/>
            <person name="Kotsyurbenko O."/>
            <person name="Rohde M."/>
            <person name="Tindall B.J."/>
            <person name="Abt B."/>
            <person name="Goker M."/>
            <person name="Detter J.C."/>
            <person name="Woyke T."/>
            <person name="Bristow J."/>
            <person name="Eisen J.A."/>
            <person name="Markowitz V."/>
            <person name="Hugenholtz P."/>
            <person name="Klenk H.P."/>
            <person name="Kyrpides N.C."/>
        </authorList>
    </citation>
    <scope>NUCLEOTIDE SEQUENCE [LARGE SCALE GENOMIC DNA]</scope>
    <source>
        <strain evidence="2">ATCC 51119 / DSM 12145 / JCM 21818 / LMG 10337 / NBRC 100064 / NCIMB 13643</strain>
    </source>
</reference>
<dbReference type="EMBL" id="CP002545">
    <property type="protein sequence ID" value="ADY50622.1"/>
    <property type="molecule type" value="Genomic_DNA"/>
</dbReference>
<evidence type="ECO:0000313" key="1">
    <source>
        <dbReference type="EMBL" id="ADY50622.1"/>
    </source>
</evidence>
<dbReference type="AlphaFoldDB" id="F0SC37"/>
<keyword evidence="2" id="KW-1185">Reference proteome</keyword>
<reference evidence="2" key="2">
    <citation type="submission" date="2011-02" db="EMBL/GenBank/DDBJ databases">
        <title>The complete genome of Pedobacter saltans DSM 12145.</title>
        <authorList>
            <consortium name="US DOE Joint Genome Institute (JGI-PGF)"/>
            <person name="Lucas S."/>
            <person name="Copeland A."/>
            <person name="Lapidus A."/>
            <person name="Bruce D."/>
            <person name="Goodwin L."/>
            <person name="Pitluck S."/>
            <person name="Kyrpides N."/>
            <person name="Mavromatis K."/>
            <person name="Pagani I."/>
            <person name="Ivanova N."/>
            <person name="Ovchinnikova G."/>
            <person name="Lu M."/>
            <person name="Detter J.C."/>
            <person name="Han C."/>
            <person name="Land M."/>
            <person name="Hauser L."/>
            <person name="Markowitz V."/>
            <person name="Cheng J.-F."/>
            <person name="Hugenholtz P."/>
            <person name="Woyke T."/>
            <person name="Wu D."/>
            <person name="Tindall B."/>
            <person name="Pomrenke H.G."/>
            <person name="Brambilla E."/>
            <person name="Klenk H.-P."/>
            <person name="Eisen J.A."/>
        </authorList>
    </citation>
    <scope>NUCLEOTIDE SEQUENCE [LARGE SCALE GENOMIC DNA]</scope>
    <source>
        <strain evidence="2">ATCC 51119 / DSM 12145 / JCM 21818 / LMG 10337 / NBRC 100064 / NCIMB 13643</strain>
    </source>
</reference>
<protein>
    <submittedName>
        <fullName evidence="1">Uncharacterized protein</fullName>
    </submittedName>
</protein>
<dbReference type="OrthoDB" id="983073at2"/>
<sequence>MQETDDAPIVLANGIVINELTNIKLKNLLANRLTPEKVQITILEKAPEGLYINKRWTGVIVLTINNKKIKGF</sequence>
<gene>
    <name evidence="1" type="ordered locus">Pedsa_0033</name>
</gene>
<dbReference type="RefSeq" id="WP_013631125.1">
    <property type="nucleotide sequence ID" value="NC_015177.1"/>
</dbReference>
<evidence type="ECO:0000313" key="2">
    <source>
        <dbReference type="Proteomes" id="UP000000310"/>
    </source>
</evidence>
<dbReference type="HOGENOM" id="CLU_2719309_0_0_10"/>
<accession>F0SC37</accession>
<name>F0SC37_PSESL</name>
<dbReference type="Proteomes" id="UP000000310">
    <property type="component" value="Chromosome"/>
</dbReference>
<organism evidence="1 2">
    <name type="scientific">Pseudopedobacter saltans (strain ATCC 51119 / DSM 12145 / JCM 21818 / CCUG 39354 / LMG 10337 / NBRC 100064 / NCIMB 13643)</name>
    <name type="common">Pedobacter saltans</name>
    <dbReference type="NCBI Taxonomy" id="762903"/>
    <lineage>
        <taxon>Bacteria</taxon>
        <taxon>Pseudomonadati</taxon>
        <taxon>Bacteroidota</taxon>
        <taxon>Sphingobacteriia</taxon>
        <taxon>Sphingobacteriales</taxon>
        <taxon>Sphingobacteriaceae</taxon>
        <taxon>Pseudopedobacter</taxon>
    </lineage>
</organism>